<dbReference type="RefSeq" id="WP_089232072.1">
    <property type="nucleotide sequence ID" value="NZ_FZOY01000002.1"/>
</dbReference>
<evidence type="ECO:0000313" key="3">
    <source>
        <dbReference type="Proteomes" id="UP000198426"/>
    </source>
</evidence>
<name>A0A239ETQ3_9RHOB</name>
<keyword evidence="1" id="KW-0732">Signal</keyword>
<dbReference type="PROSITE" id="PS51257">
    <property type="entry name" value="PROKAR_LIPOPROTEIN"/>
    <property type="match status" value="1"/>
</dbReference>
<gene>
    <name evidence="2" type="ORF">SAMN05421757_102326</name>
</gene>
<feature type="chain" id="PRO_5012127676" description="Beta-barrel assembly machine subunit BamF" evidence="1">
    <location>
        <begin position="19"/>
        <end position="110"/>
    </location>
</feature>
<organism evidence="2 3">
    <name type="scientific">Tropicimonas sediminicola</name>
    <dbReference type="NCBI Taxonomy" id="1031541"/>
    <lineage>
        <taxon>Bacteria</taxon>
        <taxon>Pseudomonadati</taxon>
        <taxon>Pseudomonadota</taxon>
        <taxon>Alphaproteobacteria</taxon>
        <taxon>Rhodobacterales</taxon>
        <taxon>Roseobacteraceae</taxon>
        <taxon>Tropicimonas</taxon>
    </lineage>
</organism>
<proteinExistence type="predicted"/>
<dbReference type="EMBL" id="FZOY01000002">
    <property type="protein sequence ID" value="SNS47979.1"/>
    <property type="molecule type" value="Genomic_DNA"/>
</dbReference>
<keyword evidence="3" id="KW-1185">Reference proteome</keyword>
<dbReference type="Proteomes" id="UP000198426">
    <property type="component" value="Unassembled WGS sequence"/>
</dbReference>
<accession>A0A239ETQ3</accession>
<protein>
    <recommendedName>
        <fullName evidence="4">Beta-barrel assembly machine subunit BamF</fullName>
    </recommendedName>
</protein>
<reference evidence="2 3" key="1">
    <citation type="submission" date="2017-06" db="EMBL/GenBank/DDBJ databases">
        <authorList>
            <person name="Kim H.J."/>
            <person name="Triplett B.A."/>
        </authorList>
    </citation>
    <scope>NUCLEOTIDE SEQUENCE [LARGE SCALE GENOMIC DNA]</scope>
    <source>
        <strain evidence="2 3">DSM 29339</strain>
    </source>
</reference>
<dbReference type="AlphaFoldDB" id="A0A239ETQ3"/>
<feature type="signal peptide" evidence="1">
    <location>
        <begin position="1"/>
        <end position="18"/>
    </location>
</feature>
<evidence type="ECO:0000256" key="1">
    <source>
        <dbReference type="SAM" id="SignalP"/>
    </source>
</evidence>
<evidence type="ECO:0000313" key="2">
    <source>
        <dbReference type="EMBL" id="SNS47979.1"/>
    </source>
</evidence>
<sequence>MPRTAPAPILLLCLAALAGCAQFPELDAALTEEGRLAPEPELVDNAPLLAAAAAGTVDESTQVALQSRAAALEGRASGLAGPVLLPEERAEIDAAHSRLRGLTPLVAPDS</sequence>
<evidence type="ECO:0008006" key="4">
    <source>
        <dbReference type="Google" id="ProtNLM"/>
    </source>
</evidence>